<feature type="chain" id="PRO_5045471722" evidence="1">
    <location>
        <begin position="21"/>
        <end position="257"/>
    </location>
</feature>
<accession>A0ABP9FCQ2</accession>
<gene>
    <name evidence="2" type="ORF">GCM10023333_30030</name>
</gene>
<evidence type="ECO:0000313" key="3">
    <source>
        <dbReference type="Proteomes" id="UP001499988"/>
    </source>
</evidence>
<sequence length="257" mass="27574">MRVGSVLIVLGLLATPMAQGDTLGIYAGAGYFSGDVGGTLGDEGVSLENELGFNDSNSGFQAYIAFEHPVPIIPNIKLATLSYDNRAQGMLDQDFDFGGATVPAGSTTNTLLDYRHTDITLYYELWDTGVDLDLGITARQFDVATELAYNEGIMDRVAGTVDESLDEWVPLLYGAARIDLPLTGLYAATEVQGIGYSGSSFIDYQVKLGWTLGLVALDLGVEAGYRNITIDVDEDDVGDLTSNVDIDGWFINGVVHF</sequence>
<comment type="caution">
    <text evidence="2">The sequence shown here is derived from an EMBL/GenBank/DDBJ whole genome shotgun (WGS) entry which is preliminary data.</text>
</comment>
<dbReference type="EMBL" id="BAABJZ010000094">
    <property type="protein sequence ID" value="GAA4894841.1"/>
    <property type="molecule type" value="Genomic_DNA"/>
</dbReference>
<feature type="signal peptide" evidence="1">
    <location>
        <begin position="1"/>
        <end position="20"/>
    </location>
</feature>
<reference evidence="3" key="1">
    <citation type="journal article" date="2019" name="Int. J. Syst. Evol. Microbiol.">
        <title>The Global Catalogue of Microorganisms (GCM) 10K type strain sequencing project: providing services to taxonomists for standard genome sequencing and annotation.</title>
        <authorList>
            <consortium name="The Broad Institute Genomics Platform"/>
            <consortium name="The Broad Institute Genome Sequencing Center for Infectious Disease"/>
            <person name="Wu L."/>
            <person name="Ma J."/>
        </authorList>
    </citation>
    <scope>NUCLEOTIDE SEQUENCE [LARGE SCALE GENOMIC DNA]</scope>
    <source>
        <strain evidence="3">JCM 18401</strain>
    </source>
</reference>
<protein>
    <submittedName>
        <fullName evidence="2">TIGR04219 family outer membrane beta-barrel protein</fullName>
    </submittedName>
</protein>
<dbReference type="Proteomes" id="UP001499988">
    <property type="component" value="Unassembled WGS sequence"/>
</dbReference>
<keyword evidence="3" id="KW-1185">Reference proteome</keyword>
<organism evidence="2 3">
    <name type="scientific">Ferrimonas pelagia</name>
    <dbReference type="NCBI Taxonomy" id="1177826"/>
    <lineage>
        <taxon>Bacteria</taxon>
        <taxon>Pseudomonadati</taxon>
        <taxon>Pseudomonadota</taxon>
        <taxon>Gammaproteobacteria</taxon>
        <taxon>Alteromonadales</taxon>
        <taxon>Ferrimonadaceae</taxon>
        <taxon>Ferrimonas</taxon>
    </lineage>
</organism>
<evidence type="ECO:0000256" key="1">
    <source>
        <dbReference type="SAM" id="SignalP"/>
    </source>
</evidence>
<dbReference type="NCBIfam" id="TIGR04219">
    <property type="entry name" value="OMP_w_GlyGly"/>
    <property type="match status" value="1"/>
</dbReference>
<evidence type="ECO:0000313" key="2">
    <source>
        <dbReference type="EMBL" id="GAA4894841.1"/>
    </source>
</evidence>
<keyword evidence="1" id="KW-0732">Signal</keyword>
<dbReference type="RefSeq" id="WP_345336259.1">
    <property type="nucleotide sequence ID" value="NZ_BAABJZ010000094.1"/>
</dbReference>
<proteinExistence type="predicted"/>
<dbReference type="InterPro" id="IPR026387">
    <property type="entry name" value="OMP_w_GlyGly"/>
</dbReference>
<name>A0ABP9FCQ2_9GAMM</name>